<gene>
    <name evidence="1" type="ORF">HAX54_018364</name>
</gene>
<feature type="non-terminal residue" evidence="1">
    <location>
        <position position="74"/>
    </location>
</feature>
<dbReference type="EMBL" id="JACEIK010022461">
    <property type="protein sequence ID" value="MCE5166387.1"/>
    <property type="molecule type" value="Genomic_DNA"/>
</dbReference>
<dbReference type="Proteomes" id="UP000823775">
    <property type="component" value="Unassembled WGS sequence"/>
</dbReference>
<organism evidence="1 2">
    <name type="scientific">Datura stramonium</name>
    <name type="common">Jimsonweed</name>
    <name type="synonym">Common thornapple</name>
    <dbReference type="NCBI Taxonomy" id="4076"/>
    <lineage>
        <taxon>Eukaryota</taxon>
        <taxon>Viridiplantae</taxon>
        <taxon>Streptophyta</taxon>
        <taxon>Embryophyta</taxon>
        <taxon>Tracheophyta</taxon>
        <taxon>Spermatophyta</taxon>
        <taxon>Magnoliopsida</taxon>
        <taxon>eudicotyledons</taxon>
        <taxon>Gunneridae</taxon>
        <taxon>Pentapetalae</taxon>
        <taxon>asterids</taxon>
        <taxon>lamiids</taxon>
        <taxon>Solanales</taxon>
        <taxon>Solanaceae</taxon>
        <taxon>Solanoideae</taxon>
        <taxon>Datureae</taxon>
        <taxon>Datura</taxon>
    </lineage>
</organism>
<evidence type="ECO:0000313" key="1">
    <source>
        <dbReference type="EMBL" id="MCE5166387.1"/>
    </source>
</evidence>
<keyword evidence="2" id="KW-1185">Reference proteome</keyword>
<name>A0ABS8Y7B5_DATST</name>
<proteinExistence type="predicted"/>
<sequence length="74" mass="8280">DTASPDRNLGNKNPYFLFMASQGTTSPGCILGNKNPYISFHGLTGFNEKLKLDAQEYSISKKLESALIQRMQWP</sequence>
<protein>
    <submittedName>
        <fullName evidence="1">Uncharacterized protein</fullName>
    </submittedName>
</protein>
<feature type="non-terminal residue" evidence="1">
    <location>
        <position position="1"/>
    </location>
</feature>
<accession>A0ABS8Y7B5</accession>
<reference evidence="1 2" key="1">
    <citation type="journal article" date="2021" name="BMC Genomics">
        <title>Datura genome reveals duplications of psychoactive alkaloid biosynthetic genes and high mutation rate following tissue culture.</title>
        <authorList>
            <person name="Rajewski A."/>
            <person name="Carter-House D."/>
            <person name="Stajich J."/>
            <person name="Litt A."/>
        </authorList>
    </citation>
    <scope>NUCLEOTIDE SEQUENCE [LARGE SCALE GENOMIC DNA]</scope>
    <source>
        <strain evidence="1">AR-01</strain>
    </source>
</reference>
<evidence type="ECO:0000313" key="2">
    <source>
        <dbReference type="Proteomes" id="UP000823775"/>
    </source>
</evidence>
<comment type="caution">
    <text evidence="1">The sequence shown here is derived from an EMBL/GenBank/DDBJ whole genome shotgun (WGS) entry which is preliminary data.</text>
</comment>